<dbReference type="PROSITE" id="PS51201">
    <property type="entry name" value="RCK_N"/>
    <property type="match status" value="1"/>
</dbReference>
<dbReference type="PANTHER" id="PTHR43833:SF5">
    <property type="entry name" value="TRK SYSTEM POTASSIUM UPTAKE PROTEIN TRKA"/>
    <property type="match status" value="1"/>
</dbReference>
<keyword evidence="5" id="KW-0406">Ion transport</keyword>
<evidence type="ECO:0000256" key="4">
    <source>
        <dbReference type="ARBA" id="ARBA00022958"/>
    </source>
</evidence>
<evidence type="ECO:0000256" key="2">
    <source>
        <dbReference type="ARBA" id="ARBA00022448"/>
    </source>
</evidence>
<accession>A0A345E561</accession>
<evidence type="ECO:0000313" key="7">
    <source>
        <dbReference type="EMBL" id="AXG07333.1"/>
    </source>
</evidence>
<sequence length="220" mass="23494">MAERDHIVIAGGGRVGRRVAEDFVNRGTDVTIVERDASRIDAADADDRVTYLEGDATRPSMLKRAITDETDVVGALTGDQSTNLAVCMAAKQLFPDLETVARIQVEDGDEYTEFVDRVYFPERASIKAAVNALAGSDIRTLEGVTGDLELFDVRVGYDAPAAGEVVADALPEGSLVISQASGDVAVQHSTTLVAGRRYIVAADHEVVDEVLTQLRGATDD</sequence>
<dbReference type="OrthoDB" id="169192at2157"/>
<dbReference type="RefSeq" id="WP_114586462.1">
    <property type="nucleotide sequence ID" value="NZ_CP031148.1"/>
</dbReference>
<evidence type="ECO:0000256" key="1">
    <source>
        <dbReference type="ARBA" id="ARBA00003660"/>
    </source>
</evidence>
<dbReference type="KEGG" id="haq:DU484_13300"/>
<evidence type="ECO:0000256" key="3">
    <source>
        <dbReference type="ARBA" id="ARBA00022538"/>
    </source>
</evidence>
<accession>A0A345EEW8</accession>
<dbReference type="InterPro" id="IPR006036">
    <property type="entry name" value="K_uptake_TrkA"/>
</dbReference>
<dbReference type="Pfam" id="PF02254">
    <property type="entry name" value="TrkA_N"/>
    <property type="match status" value="1"/>
</dbReference>
<organism evidence="7 10">
    <name type="scientific">Haloplanus rubicundus</name>
    <dbReference type="NCBI Taxonomy" id="1547898"/>
    <lineage>
        <taxon>Archaea</taxon>
        <taxon>Methanobacteriati</taxon>
        <taxon>Methanobacteriota</taxon>
        <taxon>Stenosarchaea group</taxon>
        <taxon>Halobacteria</taxon>
        <taxon>Halobacteriales</taxon>
        <taxon>Haloferacaceae</taxon>
        <taxon>Haloplanus</taxon>
    </lineage>
</organism>
<keyword evidence="3" id="KW-0633">Potassium transport</keyword>
<reference evidence="7 10" key="2">
    <citation type="submission" date="2018-07" db="EMBL/GenBank/DDBJ databases">
        <title>Genome sequences of Haloplanus sp. CBA1113.</title>
        <authorList>
            <person name="Kim Y.B."/>
            <person name="Roh S.W."/>
        </authorList>
    </citation>
    <scope>NUCLEOTIDE SEQUENCE [LARGE SCALE GENOMIC DNA]</scope>
    <source>
        <strain evidence="7 10">CBA1113</strain>
    </source>
</reference>
<proteinExistence type="predicted"/>
<keyword evidence="2" id="KW-0813">Transport</keyword>
<dbReference type="InterPro" id="IPR003148">
    <property type="entry name" value="RCK_N"/>
</dbReference>
<dbReference type="PANTHER" id="PTHR43833">
    <property type="entry name" value="POTASSIUM CHANNEL PROTEIN 2-RELATED-RELATED"/>
    <property type="match status" value="1"/>
</dbReference>
<evidence type="ECO:0000256" key="5">
    <source>
        <dbReference type="ARBA" id="ARBA00023065"/>
    </source>
</evidence>
<dbReference type="InterPro" id="IPR050721">
    <property type="entry name" value="Trk_Ktr_HKT_K-transport"/>
</dbReference>
<dbReference type="SUPFAM" id="SSF51735">
    <property type="entry name" value="NAD(P)-binding Rossmann-fold domains"/>
    <property type="match status" value="1"/>
</dbReference>
<dbReference type="PRINTS" id="PR00335">
    <property type="entry name" value="KUPTAKETRKA"/>
</dbReference>
<dbReference type="Proteomes" id="UP000252985">
    <property type="component" value="Chromosome"/>
</dbReference>
<reference evidence="8 9" key="1">
    <citation type="submission" date="2018-07" db="EMBL/GenBank/DDBJ databases">
        <title>Genome sequences of Haloplanus sp. CBA1112.</title>
        <authorList>
            <person name="Kim Y.B."/>
            <person name="Roh S.W."/>
        </authorList>
    </citation>
    <scope>NUCLEOTIDE SEQUENCE [LARGE SCALE GENOMIC DNA]</scope>
    <source>
        <strain evidence="8 9">CBA1112</strain>
    </source>
</reference>
<dbReference type="Proteomes" id="UP000253273">
    <property type="component" value="Chromosome"/>
</dbReference>
<dbReference type="InterPro" id="IPR036291">
    <property type="entry name" value="NAD(P)-bd_dom_sf"/>
</dbReference>
<dbReference type="AlphaFoldDB" id="A0A345E561"/>
<name>A0A345E561_9EURY</name>
<evidence type="ECO:0000313" key="9">
    <source>
        <dbReference type="Proteomes" id="UP000252985"/>
    </source>
</evidence>
<keyword evidence="4" id="KW-0630">Potassium</keyword>
<evidence type="ECO:0000259" key="6">
    <source>
        <dbReference type="PROSITE" id="PS51201"/>
    </source>
</evidence>
<comment type="function">
    <text evidence="1">Part of a potassium transport system.</text>
</comment>
<dbReference type="EMBL" id="CP031150">
    <property type="protein sequence ID" value="AXG07333.1"/>
    <property type="molecule type" value="Genomic_DNA"/>
</dbReference>
<dbReference type="GO" id="GO:0015079">
    <property type="term" value="F:potassium ion transmembrane transporter activity"/>
    <property type="evidence" value="ECO:0007669"/>
    <property type="project" value="InterPro"/>
</dbReference>
<dbReference type="EMBL" id="CP031148">
    <property type="protein sequence ID" value="AXG10740.1"/>
    <property type="molecule type" value="Genomic_DNA"/>
</dbReference>
<gene>
    <name evidence="8" type="ORF">DU484_13300</name>
    <name evidence="7" type="ORF">DU500_13375</name>
</gene>
<keyword evidence="10" id="KW-1185">Reference proteome</keyword>
<evidence type="ECO:0000313" key="10">
    <source>
        <dbReference type="Proteomes" id="UP000253273"/>
    </source>
</evidence>
<feature type="domain" description="RCK N-terminal" evidence="6">
    <location>
        <begin position="4"/>
        <end position="125"/>
    </location>
</feature>
<evidence type="ECO:0000313" key="8">
    <source>
        <dbReference type="EMBL" id="AXG10740.1"/>
    </source>
</evidence>
<dbReference type="Gene3D" id="3.40.50.720">
    <property type="entry name" value="NAD(P)-binding Rossmann-like Domain"/>
    <property type="match status" value="1"/>
</dbReference>
<dbReference type="GO" id="GO:0005886">
    <property type="term" value="C:plasma membrane"/>
    <property type="evidence" value="ECO:0007669"/>
    <property type="project" value="InterPro"/>
</dbReference>
<dbReference type="GeneID" id="37287972"/>
<dbReference type="KEGG" id="haj:DU500_13375"/>
<protein>
    <submittedName>
        <fullName evidence="7">TrkA family potassium uptake protein</fullName>
    </submittedName>
</protein>